<dbReference type="AlphaFoldDB" id="A0AAV8BP29"/>
<dbReference type="InterPro" id="IPR045595">
    <property type="entry name" value="SufBD_N"/>
</dbReference>
<sequence length="483" mass="53317">MSRCCYSSTSLLPPHHRLRLSPPLYSCSLPRKPLKALSVSASLSAPPSDKQLFVLELAEKLEDSLPLPLPPIQPLRDTASQSLVSTPWPTRQSEPFRFTDISYLTKYPVVPAQIQIIPSSFPLNSSLPIQITLINGLLNPSLSRIPSLPAGVFVGSIKDVPQGPISEKISSAIASCSEFKEKDVFWDFNNVGAADVAVIFVPAGVKVLDPVHLMFCYSGSGKEEEMSMCNPRVLVVVEEDAEVSVVEEHFGFDGAGRYWANPVMEIFIGERGKVSHSYVQRQPLNAAHIKWTVARQEASSTYEHVEVSIGGLLSRHNLHIQQLGPETVTELSTFDLVSQSNQIQDLHSRLVLDYPKGYSRQLHKCIVCNSAGRAVFDGNIRVNRFAQNTDAGQQTRSLLLAPKALVTVKPNLQIIADDVKCAHGAAISDLDQNELFYFQARGLDLKTARNALVYYFGADVIRRIPFKPIRETAASEVKKLLSF</sequence>
<reference evidence="3" key="1">
    <citation type="submission" date="2022-08" db="EMBL/GenBank/DDBJ databases">
        <authorList>
            <person name="Marques A."/>
        </authorList>
    </citation>
    <scope>NUCLEOTIDE SEQUENCE</scope>
    <source>
        <strain evidence="3">RhyPub2mFocal</strain>
        <tissue evidence="3">Leaves</tissue>
    </source>
</reference>
<dbReference type="EMBL" id="JAMFTS010000014">
    <property type="protein sequence ID" value="KAJ4744820.1"/>
    <property type="molecule type" value="Genomic_DNA"/>
</dbReference>
<dbReference type="InterPro" id="IPR055346">
    <property type="entry name" value="Fe-S_cluster_assembly_SufBD"/>
</dbReference>
<feature type="domain" description="SUF system FeS cluster assembly SufBD core" evidence="1">
    <location>
        <begin position="225"/>
        <end position="454"/>
    </location>
</feature>
<proteinExistence type="predicted"/>
<evidence type="ECO:0000313" key="4">
    <source>
        <dbReference type="Proteomes" id="UP001140206"/>
    </source>
</evidence>
<dbReference type="InterPro" id="IPR000825">
    <property type="entry name" value="SUF_FeS_clus_asmbl_SufBD_core"/>
</dbReference>
<dbReference type="Pfam" id="PF01458">
    <property type="entry name" value="SUFBD_core"/>
    <property type="match status" value="1"/>
</dbReference>
<dbReference type="Proteomes" id="UP001140206">
    <property type="component" value="Unassembled WGS sequence"/>
</dbReference>
<dbReference type="PANTHER" id="PTHR43575">
    <property type="entry name" value="PROTEIN ABCI7, CHLOROPLASTIC"/>
    <property type="match status" value="1"/>
</dbReference>
<dbReference type="InterPro" id="IPR037284">
    <property type="entry name" value="SUF_FeS_clus_asmbl_SufBD_sf"/>
</dbReference>
<feature type="domain" description="SUF system FeS cluster assembly SufBD N-terminal" evidence="2">
    <location>
        <begin position="72"/>
        <end position="212"/>
    </location>
</feature>
<dbReference type="Pfam" id="PF19295">
    <property type="entry name" value="SufBD_N"/>
    <property type="match status" value="1"/>
</dbReference>
<evidence type="ECO:0000259" key="2">
    <source>
        <dbReference type="Pfam" id="PF19295"/>
    </source>
</evidence>
<dbReference type="SUPFAM" id="SSF101960">
    <property type="entry name" value="Stabilizer of iron transporter SufD"/>
    <property type="match status" value="1"/>
</dbReference>
<keyword evidence="4" id="KW-1185">Reference proteome</keyword>
<comment type="caution">
    <text evidence="3">The sequence shown here is derived from an EMBL/GenBank/DDBJ whole genome shotgun (WGS) entry which is preliminary data.</text>
</comment>
<organism evidence="3 4">
    <name type="scientific">Rhynchospora pubera</name>
    <dbReference type="NCBI Taxonomy" id="906938"/>
    <lineage>
        <taxon>Eukaryota</taxon>
        <taxon>Viridiplantae</taxon>
        <taxon>Streptophyta</taxon>
        <taxon>Embryophyta</taxon>
        <taxon>Tracheophyta</taxon>
        <taxon>Spermatophyta</taxon>
        <taxon>Magnoliopsida</taxon>
        <taxon>Liliopsida</taxon>
        <taxon>Poales</taxon>
        <taxon>Cyperaceae</taxon>
        <taxon>Cyperoideae</taxon>
        <taxon>Rhynchosporeae</taxon>
        <taxon>Rhynchospora</taxon>
    </lineage>
</organism>
<protein>
    <submittedName>
        <fullName evidence="3">NON-INTRINSIC ABC protein 6</fullName>
    </submittedName>
</protein>
<gene>
    <name evidence="3" type="ORF">LUZ62_013712</name>
</gene>
<accession>A0AAV8BP29</accession>
<name>A0AAV8BP29_9POAL</name>
<dbReference type="PANTHER" id="PTHR43575:SF1">
    <property type="entry name" value="PROTEIN ABCI7, CHLOROPLASTIC"/>
    <property type="match status" value="1"/>
</dbReference>
<evidence type="ECO:0000259" key="1">
    <source>
        <dbReference type="Pfam" id="PF01458"/>
    </source>
</evidence>
<evidence type="ECO:0000313" key="3">
    <source>
        <dbReference type="EMBL" id="KAJ4744820.1"/>
    </source>
</evidence>
<dbReference type="GO" id="GO:0016226">
    <property type="term" value="P:iron-sulfur cluster assembly"/>
    <property type="evidence" value="ECO:0007669"/>
    <property type="project" value="InterPro"/>
</dbReference>